<evidence type="ECO:0000256" key="7">
    <source>
        <dbReference type="ARBA" id="ARBA00022574"/>
    </source>
</evidence>
<dbReference type="SMART" id="SM00320">
    <property type="entry name" value="WD40"/>
    <property type="match status" value="5"/>
</dbReference>
<dbReference type="PROSITE" id="PS50294">
    <property type="entry name" value="WD_REPEATS_REGION"/>
    <property type="match status" value="1"/>
</dbReference>
<dbReference type="Gene3D" id="2.130.10.10">
    <property type="entry name" value="YVTN repeat-like/Quinoprotein amine dehydrogenase"/>
    <property type="match status" value="1"/>
</dbReference>
<dbReference type="AlphaFoldDB" id="A0AAD8G2M3"/>
<evidence type="ECO:0000256" key="4">
    <source>
        <dbReference type="ARBA" id="ARBA00005434"/>
    </source>
</evidence>
<dbReference type="GO" id="GO:0005694">
    <property type="term" value="C:chromosome"/>
    <property type="evidence" value="ECO:0007669"/>
    <property type="project" value="UniProtKB-SubCell"/>
</dbReference>
<dbReference type="GO" id="GO:0005634">
    <property type="term" value="C:nucleus"/>
    <property type="evidence" value="ECO:0007669"/>
    <property type="project" value="UniProtKB-SubCell"/>
</dbReference>
<evidence type="ECO:0000256" key="10">
    <source>
        <dbReference type="ARBA" id="ARBA00022786"/>
    </source>
</evidence>
<dbReference type="SUPFAM" id="SSF50978">
    <property type="entry name" value="WD40 repeat-like"/>
    <property type="match status" value="1"/>
</dbReference>
<keyword evidence="10" id="KW-0833">Ubl conjugation pathway</keyword>
<dbReference type="Gene3D" id="1.10.287.3280">
    <property type="match status" value="1"/>
</dbReference>
<evidence type="ECO:0000256" key="15">
    <source>
        <dbReference type="PROSITE-ProRule" id="PRU00221"/>
    </source>
</evidence>
<feature type="repeat" description="WD" evidence="15">
    <location>
        <begin position="252"/>
        <end position="294"/>
    </location>
</feature>
<evidence type="ECO:0000256" key="8">
    <source>
        <dbReference type="ARBA" id="ARBA00022737"/>
    </source>
</evidence>
<keyword evidence="12" id="KW-0234">DNA repair</keyword>
<evidence type="ECO:0000256" key="9">
    <source>
        <dbReference type="ARBA" id="ARBA00022763"/>
    </source>
</evidence>
<comment type="subcellular location">
    <subcellularLocation>
        <location evidence="2">Chromosome</location>
    </subcellularLocation>
    <subcellularLocation>
        <location evidence="1">Nucleus</location>
    </subcellularLocation>
</comment>
<evidence type="ECO:0000256" key="6">
    <source>
        <dbReference type="ARBA" id="ARBA00022454"/>
    </source>
</evidence>
<feature type="compositionally biased region" description="Basic and acidic residues" evidence="16">
    <location>
        <begin position="13"/>
        <end position="28"/>
    </location>
</feature>
<dbReference type="EMBL" id="JAGXEW010000018">
    <property type="protein sequence ID" value="KAK1161779.1"/>
    <property type="molecule type" value="Genomic_DNA"/>
</dbReference>
<dbReference type="GO" id="GO:0003684">
    <property type="term" value="F:damaged DNA binding"/>
    <property type="evidence" value="ECO:0007669"/>
    <property type="project" value="InterPro"/>
</dbReference>
<evidence type="ECO:0000256" key="1">
    <source>
        <dbReference type="ARBA" id="ARBA00004123"/>
    </source>
</evidence>
<dbReference type="PANTHER" id="PTHR15169">
    <property type="entry name" value="DAMAGE-SPECIFIC DNA BINDING PROTEIN 2"/>
    <property type="match status" value="1"/>
</dbReference>
<evidence type="ECO:0000313" key="18">
    <source>
        <dbReference type="Proteomes" id="UP001230051"/>
    </source>
</evidence>
<comment type="caution">
    <text evidence="17">The sequence shown here is derived from an EMBL/GenBank/DDBJ whole genome shotgun (WGS) entry which is preliminary data.</text>
</comment>
<keyword evidence="6" id="KW-0158">Chromosome</keyword>
<dbReference type="PROSITE" id="PS00678">
    <property type="entry name" value="WD_REPEATS_1"/>
    <property type="match status" value="1"/>
</dbReference>
<evidence type="ECO:0000313" key="17">
    <source>
        <dbReference type="EMBL" id="KAK1161779.1"/>
    </source>
</evidence>
<comment type="pathway">
    <text evidence="3">Protein modification; protein ubiquitination.</text>
</comment>
<evidence type="ECO:0000256" key="3">
    <source>
        <dbReference type="ARBA" id="ARBA00004906"/>
    </source>
</evidence>
<keyword evidence="13" id="KW-0539">Nucleus</keyword>
<gene>
    <name evidence="17" type="primary">DDB2</name>
    <name evidence="17" type="ORF">AOXY_G19418</name>
</gene>
<dbReference type="PANTHER" id="PTHR15169:SF0">
    <property type="entry name" value="DNA DAMAGE-BINDING PROTEIN 2"/>
    <property type="match status" value="1"/>
</dbReference>
<comment type="similarity">
    <text evidence="4">Belongs to the WD repeat DDB2/WDR76 family.</text>
</comment>
<reference evidence="17" key="1">
    <citation type="submission" date="2022-02" db="EMBL/GenBank/DDBJ databases">
        <title>Atlantic sturgeon de novo genome assembly.</title>
        <authorList>
            <person name="Stock M."/>
            <person name="Klopp C."/>
            <person name="Guiguen Y."/>
            <person name="Cabau C."/>
            <person name="Parinello H."/>
            <person name="Santidrian Yebra-Pimentel E."/>
            <person name="Kuhl H."/>
            <person name="Dirks R.P."/>
            <person name="Guessner J."/>
            <person name="Wuertz S."/>
            <person name="Du K."/>
            <person name="Schartl M."/>
        </authorList>
    </citation>
    <scope>NUCLEOTIDE SEQUENCE</scope>
    <source>
        <strain evidence="17">STURGEONOMICS-FGT-2020</strain>
        <tissue evidence="17">Whole blood</tissue>
    </source>
</reference>
<dbReference type="InterPro" id="IPR001680">
    <property type="entry name" value="WD40_rpt"/>
</dbReference>
<dbReference type="InterPro" id="IPR015943">
    <property type="entry name" value="WD40/YVTN_repeat-like_dom_sf"/>
</dbReference>
<evidence type="ECO:0000256" key="12">
    <source>
        <dbReference type="ARBA" id="ARBA00023204"/>
    </source>
</evidence>
<feature type="compositionally biased region" description="Polar residues" evidence="16">
    <location>
        <begin position="45"/>
        <end position="59"/>
    </location>
</feature>
<keyword evidence="7 15" id="KW-0853">WD repeat</keyword>
<organism evidence="17 18">
    <name type="scientific">Acipenser oxyrinchus oxyrinchus</name>
    <dbReference type="NCBI Taxonomy" id="40147"/>
    <lineage>
        <taxon>Eukaryota</taxon>
        <taxon>Metazoa</taxon>
        <taxon>Chordata</taxon>
        <taxon>Craniata</taxon>
        <taxon>Vertebrata</taxon>
        <taxon>Euteleostomi</taxon>
        <taxon>Actinopterygii</taxon>
        <taxon>Chondrostei</taxon>
        <taxon>Acipenseriformes</taxon>
        <taxon>Acipenseridae</taxon>
        <taxon>Acipenser</taxon>
    </lineage>
</organism>
<dbReference type="Pfam" id="PF00400">
    <property type="entry name" value="WD40"/>
    <property type="match status" value="1"/>
</dbReference>
<evidence type="ECO:0000256" key="11">
    <source>
        <dbReference type="ARBA" id="ARBA00023125"/>
    </source>
</evidence>
<dbReference type="GO" id="GO:0034644">
    <property type="term" value="P:cellular response to UV"/>
    <property type="evidence" value="ECO:0007669"/>
    <property type="project" value="UniProtKB-ARBA"/>
</dbReference>
<dbReference type="InterPro" id="IPR033312">
    <property type="entry name" value="DDB2"/>
</dbReference>
<feature type="region of interest" description="Disordered" evidence="16">
    <location>
        <begin position="450"/>
        <end position="481"/>
    </location>
</feature>
<evidence type="ECO:0000256" key="2">
    <source>
        <dbReference type="ARBA" id="ARBA00004286"/>
    </source>
</evidence>
<keyword evidence="18" id="KW-1185">Reference proteome</keyword>
<dbReference type="InterPro" id="IPR019775">
    <property type="entry name" value="WD40_repeat_CS"/>
</dbReference>
<dbReference type="PROSITE" id="PS50082">
    <property type="entry name" value="WD_REPEATS_2"/>
    <property type="match status" value="1"/>
</dbReference>
<proteinExistence type="inferred from homology"/>
<evidence type="ECO:0000256" key="13">
    <source>
        <dbReference type="ARBA" id="ARBA00023242"/>
    </source>
</evidence>
<evidence type="ECO:0000256" key="14">
    <source>
        <dbReference type="ARBA" id="ARBA00031670"/>
    </source>
</evidence>
<accession>A0AAD8G2M3</accession>
<dbReference type="InterPro" id="IPR036322">
    <property type="entry name" value="WD40_repeat_dom_sf"/>
</dbReference>
<keyword evidence="9" id="KW-0227">DNA damage</keyword>
<name>A0AAD8G2M3_ACIOX</name>
<sequence>MAKKKMLLAVPEPECRKERTAPGKRKTEGQCPEEPSSKKLKVNKTTRTPGKAVTRSSCQTTPGCAESAQSAKQRSIIHYINLNALGQSIHSELRQCLQQPFVRSLASYKLFRTASPFDRRVTSLEWHPTHPSTVAVGSKGGDLILWNYDVLNKTCFIQGKGAGDFIGGMKFSPTNPSQVYTASGDGTLSLQEFGGRTAQIFSSTSDCRHDHHNVCLWYCSLDVSASRQVVVTGDNVGNTVLLSTDGKEIWNLRLHKKKVTHVEFNPRCDWLLATASVDQTVKIWDMRHIKDKNSFLHELPHNKPINSAHFNPTDGSKLLTTDQYDEIRVYSSADWSKPQHTIQHPHRHFQHLTSIKATWHPLYDLIVAGRYPDLQHADDLRTIDVFDANTGGLVCQLHNPNAPGIISLNKFNPMGDTLASGMGFNILIWSREEMVTSKQETLLKMMQEQGIGADTSRGQRGPQRRPRGEGSGNAELGKLKKKLTSLESAGVSTKIKIKIKTKENTKPQKEKQKKKHLQD</sequence>
<dbReference type="GO" id="GO:0006281">
    <property type="term" value="P:DNA repair"/>
    <property type="evidence" value="ECO:0007669"/>
    <property type="project" value="UniProtKB-KW"/>
</dbReference>
<feature type="region of interest" description="Disordered" evidence="16">
    <location>
        <begin position="498"/>
        <end position="519"/>
    </location>
</feature>
<dbReference type="FunFam" id="2.130.10.10:FF:000161">
    <property type="entry name" value="DNA damage-binding protein 2"/>
    <property type="match status" value="1"/>
</dbReference>
<feature type="region of interest" description="Disordered" evidence="16">
    <location>
        <begin position="1"/>
        <end position="59"/>
    </location>
</feature>
<evidence type="ECO:0000256" key="5">
    <source>
        <dbReference type="ARBA" id="ARBA00014580"/>
    </source>
</evidence>
<dbReference type="GO" id="GO:0031464">
    <property type="term" value="C:Cul4A-RING E3 ubiquitin ligase complex"/>
    <property type="evidence" value="ECO:0007669"/>
    <property type="project" value="UniProtKB-ARBA"/>
</dbReference>
<protein>
    <recommendedName>
        <fullName evidence="5">DNA damage-binding protein 2</fullName>
    </recommendedName>
    <alternativeName>
        <fullName evidence="14">Damage-specific DNA-binding protein 2</fullName>
    </alternativeName>
</protein>
<feature type="compositionally biased region" description="Basic and acidic residues" evidence="16">
    <location>
        <begin position="500"/>
        <end position="510"/>
    </location>
</feature>
<evidence type="ECO:0000256" key="16">
    <source>
        <dbReference type="SAM" id="MobiDB-lite"/>
    </source>
</evidence>
<keyword evidence="8" id="KW-0677">Repeat</keyword>
<dbReference type="Proteomes" id="UP001230051">
    <property type="component" value="Unassembled WGS sequence"/>
</dbReference>
<keyword evidence="11" id="KW-0238">DNA-binding</keyword>